<name>A0AAV5VRI7_9BILA</name>
<evidence type="ECO:0000313" key="2">
    <source>
        <dbReference type="Proteomes" id="UP001432322"/>
    </source>
</evidence>
<accession>A0AAV5VRI7</accession>
<keyword evidence="2" id="KW-1185">Reference proteome</keyword>
<proteinExistence type="predicted"/>
<organism evidence="1 2">
    <name type="scientific">Pristionchus fissidentatus</name>
    <dbReference type="NCBI Taxonomy" id="1538716"/>
    <lineage>
        <taxon>Eukaryota</taxon>
        <taxon>Metazoa</taxon>
        <taxon>Ecdysozoa</taxon>
        <taxon>Nematoda</taxon>
        <taxon>Chromadorea</taxon>
        <taxon>Rhabditida</taxon>
        <taxon>Rhabditina</taxon>
        <taxon>Diplogasteromorpha</taxon>
        <taxon>Diplogasteroidea</taxon>
        <taxon>Neodiplogasteridae</taxon>
        <taxon>Pristionchus</taxon>
    </lineage>
</organism>
<dbReference type="Proteomes" id="UP001432322">
    <property type="component" value="Unassembled WGS sequence"/>
</dbReference>
<feature type="non-terminal residue" evidence="1">
    <location>
        <position position="109"/>
    </location>
</feature>
<protein>
    <submittedName>
        <fullName evidence="1">Uncharacterized protein</fullName>
    </submittedName>
</protein>
<dbReference type="AlphaFoldDB" id="A0AAV5VRI7"/>
<gene>
    <name evidence="1" type="ORF">PFISCL1PPCAC_11691</name>
</gene>
<comment type="caution">
    <text evidence="1">The sequence shown here is derived from an EMBL/GenBank/DDBJ whole genome shotgun (WGS) entry which is preliminary data.</text>
</comment>
<evidence type="ECO:0000313" key="1">
    <source>
        <dbReference type="EMBL" id="GMT20394.1"/>
    </source>
</evidence>
<dbReference type="EMBL" id="BTSY01000003">
    <property type="protein sequence ID" value="GMT20394.1"/>
    <property type="molecule type" value="Genomic_DNA"/>
</dbReference>
<reference evidence="1" key="1">
    <citation type="submission" date="2023-10" db="EMBL/GenBank/DDBJ databases">
        <title>Genome assembly of Pristionchus species.</title>
        <authorList>
            <person name="Yoshida K."/>
            <person name="Sommer R.J."/>
        </authorList>
    </citation>
    <scope>NUCLEOTIDE SEQUENCE</scope>
    <source>
        <strain evidence="1">RS5133</strain>
    </source>
</reference>
<sequence length="109" mass="12487">STFTDKKGHFKLATTMDYNPHKLHVEFFHQCKESIDEKLIGKGEKGSVKLPLKYGDRRVYDMGTIDSSDKAYNWERDRRQIEGIEFQSEGGLPFMARLRPCPAAFAESG</sequence>
<feature type="non-terminal residue" evidence="1">
    <location>
        <position position="1"/>
    </location>
</feature>